<feature type="region of interest" description="Disordered" evidence="1">
    <location>
        <begin position="126"/>
        <end position="149"/>
    </location>
</feature>
<organism evidence="2 3">
    <name type="scientific">Conger conger</name>
    <name type="common">Conger eel</name>
    <name type="synonym">Muraena conger</name>
    <dbReference type="NCBI Taxonomy" id="82655"/>
    <lineage>
        <taxon>Eukaryota</taxon>
        <taxon>Metazoa</taxon>
        <taxon>Chordata</taxon>
        <taxon>Craniata</taxon>
        <taxon>Vertebrata</taxon>
        <taxon>Euteleostomi</taxon>
        <taxon>Actinopterygii</taxon>
        <taxon>Neopterygii</taxon>
        <taxon>Teleostei</taxon>
        <taxon>Anguilliformes</taxon>
        <taxon>Congridae</taxon>
        <taxon>Conger</taxon>
    </lineage>
</organism>
<comment type="caution">
    <text evidence="2">The sequence shown here is derived from an EMBL/GenBank/DDBJ whole genome shotgun (WGS) entry which is preliminary data.</text>
</comment>
<dbReference type="AlphaFoldDB" id="A0A9Q1DFI8"/>
<sequence length="210" mass="23609">MVFEPIRKDTVVYRIKLSTMIQQHKKILPTFPCLLQGWICTDDVFTCFATPSVMWRLLSMEHDDFLTVAQSLKKEFDSPETSDLKFGVDGKCEHFRSMFQSHWNEDMKESKEGWNVLLPASAPTLTQKRSGGQLLPGEEPSLTPTPKSRGYRRGRVLAREGGVRRLRQEVTAARNAAVSPSEVRASAPTAFLCAGHWGEHMGGDGRMLTP</sequence>
<proteinExistence type="predicted"/>
<name>A0A9Q1DFI8_CONCO</name>
<protein>
    <submittedName>
        <fullName evidence="2">Uncharacterized protein</fullName>
    </submittedName>
</protein>
<reference evidence="2" key="1">
    <citation type="journal article" date="2023" name="Science">
        <title>Genome structures resolve the early diversification of teleost fishes.</title>
        <authorList>
            <person name="Parey E."/>
            <person name="Louis A."/>
            <person name="Montfort J."/>
            <person name="Bouchez O."/>
            <person name="Roques C."/>
            <person name="Iampietro C."/>
            <person name="Lluch J."/>
            <person name="Castinel A."/>
            <person name="Donnadieu C."/>
            <person name="Desvignes T."/>
            <person name="Floi Bucao C."/>
            <person name="Jouanno E."/>
            <person name="Wen M."/>
            <person name="Mejri S."/>
            <person name="Dirks R."/>
            <person name="Jansen H."/>
            <person name="Henkel C."/>
            <person name="Chen W.J."/>
            <person name="Zahm M."/>
            <person name="Cabau C."/>
            <person name="Klopp C."/>
            <person name="Thompson A.W."/>
            <person name="Robinson-Rechavi M."/>
            <person name="Braasch I."/>
            <person name="Lecointre G."/>
            <person name="Bobe J."/>
            <person name="Postlethwait J.H."/>
            <person name="Berthelot C."/>
            <person name="Roest Crollius H."/>
            <person name="Guiguen Y."/>
        </authorList>
    </citation>
    <scope>NUCLEOTIDE SEQUENCE</scope>
    <source>
        <strain evidence="2">Concon-B</strain>
    </source>
</reference>
<keyword evidence="3" id="KW-1185">Reference proteome</keyword>
<evidence type="ECO:0000313" key="3">
    <source>
        <dbReference type="Proteomes" id="UP001152803"/>
    </source>
</evidence>
<evidence type="ECO:0000313" key="2">
    <source>
        <dbReference type="EMBL" id="KAJ8268859.1"/>
    </source>
</evidence>
<dbReference type="Proteomes" id="UP001152803">
    <property type="component" value="Unassembled WGS sequence"/>
</dbReference>
<evidence type="ECO:0000256" key="1">
    <source>
        <dbReference type="SAM" id="MobiDB-lite"/>
    </source>
</evidence>
<gene>
    <name evidence="2" type="ORF">COCON_G00114660</name>
</gene>
<dbReference type="EMBL" id="JAFJMO010000008">
    <property type="protein sequence ID" value="KAJ8268859.1"/>
    <property type="molecule type" value="Genomic_DNA"/>
</dbReference>
<accession>A0A9Q1DFI8</accession>